<dbReference type="InterPro" id="IPR012336">
    <property type="entry name" value="Thioredoxin-like_fold"/>
</dbReference>
<evidence type="ECO:0000256" key="2">
    <source>
        <dbReference type="PIRSR" id="PIRSR037031-51"/>
    </source>
</evidence>
<evidence type="ECO:0000313" key="6">
    <source>
        <dbReference type="Proteomes" id="UP000177894"/>
    </source>
</evidence>
<reference evidence="5 7" key="2">
    <citation type="submission" date="2017-03" db="EMBL/GenBank/DDBJ databases">
        <title>Complete sequence of Clostridium formicaceticum DSM 92.</title>
        <authorList>
            <person name="Poehlein A."/>
            <person name="Karl M."/>
            <person name="Bengelsdorf F.R."/>
            <person name="Duerre P."/>
            <person name="Daniel R."/>
        </authorList>
    </citation>
    <scope>NUCLEOTIDE SEQUENCE [LARGE SCALE GENOMIC DNA]</scope>
    <source>
        <strain evidence="5 7">DSM 92</strain>
    </source>
</reference>
<feature type="active site" description="Nucleophile" evidence="1">
    <location>
        <position position="10"/>
    </location>
</feature>
<evidence type="ECO:0000313" key="4">
    <source>
        <dbReference type="EMBL" id="AOY76125.1"/>
    </source>
</evidence>
<keyword evidence="2" id="KW-1015">Disulfide bond</keyword>
<evidence type="ECO:0000259" key="3">
    <source>
        <dbReference type="Pfam" id="PF13192"/>
    </source>
</evidence>
<keyword evidence="6" id="KW-1185">Reference proteome</keyword>
<dbReference type="Gene3D" id="3.40.30.10">
    <property type="entry name" value="Glutaredoxin"/>
    <property type="match status" value="1"/>
</dbReference>
<evidence type="ECO:0000313" key="5">
    <source>
        <dbReference type="EMBL" id="ARE86493.1"/>
    </source>
</evidence>
<name>A0AAC9RJL9_9CLOT</name>
<feature type="disulfide bond" description="Redox-active" evidence="2">
    <location>
        <begin position="10"/>
        <end position="13"/>
    </location>
</feature>
<dbReference type="Proteomes" id="UP000192478">
    <property type="component" value="Chromosome"/>
</dbReference>
<dbReference type="EMBL" id="CP017603">
    <property type="protein sequence ID" value="AOY76125.1"/>
    <property type="molecule type" value="Genomic_DNA"/>
</dbReference>
<dbReference type="RefSeq" id="WP_070967101.1">
    <property type="nucleotide sequence ID" value="NZ_CP017603.1"/>
</dbReference>
<accession>A0AAC9RJL9</accession>
<dbReference type="PANTHER" id="PTHR36450">
    <property type="entry name" value="THIOREDOXIN"/>
    <property type="match status" value="1"/>
</dbReference>
<dbReference type="SUPFAM" id="SSF52833">
    <property type="entry name" value="Thioredoxin-like"/>
    <property type="match status" value="1"/>
</dbReference>
<dbReference type="InterPro" id="IPR005243">
    <property type="entry name" value="THIRX-like_proc"/>
</dbReference>
<evidence type="ECO:0000256" key="1">
    <source>
        <dbReference type="PIRSR" id="PIRSR037031-50"/>
    </source>
</evidence>
<dbReference type="Pfam" id="PF13192">
    <property type="entry name" value="Thioredoxin_3"/>
    <property type="match status" value="1"/>
</dbReference>
<dbReference type="NCBIfam" id="TIGR00412">
    <property type="entry name" value="redox_disulf_2"/>
    <property type="match status" value="1"/>
</dbReference>
<protein>
    <submittedName>
        <fullName evidence="4">Redox-active disulfide protein 2</fullName>
    </submittedName>
</protein>
<reference evidence="4 6" key="1">
    <citation type="submission" date="2016-10" db="EMBL/GenBank/DDBJ databases">
        <title>Complete Genome Sequence of Acetogen Clostridium formicoaceticum ATCC 27076.</title>
        <authorList>
            <person name="Bao T."/>
            <person name="Cheng C."/>
            <person name="Zhao J."/>
            <person name="Yang S.-T."/>
            <person name="Wang J."/>
            <person name="Wang M."/>
        </authorList>
    </citation>
    <scope>NUCLEOTIDE SEQUENCE [LARGE SCALE GENOMIC DNA]</scope>
    <source>
        <strain evidence="4 6">ATCC 27076</strain>
    </source>
</reference>
<dbReference type="KEGG" id="cfm:BJL90_09560"/>
<sequence>MTIKILGSGCKNCIKLEENVKAAVKELGLQASVEKVTDMELILGYGVMRTPGLVLNEKAVSAGKVLSVEDIKKILSN</sequence>
<dbReference type="PANTHER" id="PTHR36450:SF1">
    <property type="entry name" value="THIOREDOXIN"/>
    <property type="match status" value="1"/>
</dbReference>
<dbReference type="PIRSF" id="PIRSF037031">
    <property type="entry name" value="Redox_disulphide_2"/>
    <property type="match status" value="1"/>
</dbReference>
<dbReference type="Proteomes" id="UP000177894">
    <property type="component" value="Chromosome"/>
</dbReference>
<gene>
    <name evidence="4" type="ORF">BJL90_09560</name>
    <name evidence="5" type="ORF">CLFO_08150</name>
</gene>
<organism evidence="5 7">
    <name type="scientific">Clostridium formicaceticum</name>
    <dbReference type="NCBI Taxonomy" id="1497"/>
    <lineage>
        <taxon>Bacteria</taxon>
        <taxon>Bacillati</taxon>
        <taxon>Bacillota</taxon>
        <taxon>Clostridia</taxon>
        <taxon>Eubacteriales</taxon>
        <taxon>Clostridiaceae</taxon>
        <taxon>Clostridium</taxon>
    </lineage>
</organism>
<dbReference type="InterPro" id="IPR036249">
    <property type="entry name" value="Thioredoxin-like_sf"/>
</dbReference>
<dbReference type="EMBL" id="CP020559">
    <property type="protein sequence ID" value="ARE86493.1"/>
    <property type="molecule type" value="Genomic_DNA"/>
</dbReference>
<proteinExistence type="predicted"/>
<evidence type="ECO:0000313" key="7">
    <source>
        <dbReference type="Proteomes" id="UP000192478"/>
    </source>
</evidence>
<keyword evidence="2" id="KW-0676">Redox-active center</keyword>
<feature type="active site" description="Nucleophile" evidence="1">
    <location>
        <position position="13"/>
    </location>
</feature>
<dbReference type="AlphaFoldDB" id="A0AAC9RJL9"/>
<feature type="domain" description="Thioredoxin-like fold" evidence="3">
    <location>
        <begin position="1"/>
        <end position="75"/>
    </location>
</feature>